<feature type="domain" description="RNA polymerase sigma factor 70 region 4 type 2" evidence="6">
    <location>
        <begin position="110"/>
        <end position="161"/>
    </location>
</feature>
<evidence type="ECO:0000313" key="9">
    <source>
        <dbReference type="Proteomes" id="UP000199515"/>
    </source>
</evidence>
<comment type="similarity">
    <text evidence="1">Belongs to the sigma-70 factor family. ECF subfamily.</text>
</comment>
<evidence type="ECO:0000256" key="2">
    <source>
        <dbReference type="ARBA" id="ARBA00023015"/>
    </source>
</evidence>
<keyword evidence="4" id="KW-0804">Transcription</keyword>
<dbReference type="InterPro" id="IPR036388">
    <property type="entry name" value="WH-like_DNA-bd_sf"/>
</dbReference>
<gene>
    <name evidence="8" type="ORF">SAMN05421504_103306</name>
</gene>
<evidence type="ECO:0000313" key="8">
    <source>
        <dbReference type="EMBL" id="SDX63031.1"/>
    </source>
</evidence>
<dbReference type="RefSeq" id="WP_091289397.1">
    <property type="nucleotide sequence ID" value="NZ_FNON01000003.1"/>
</dbReference>
<evidence type="ECO:0000256" key="4">
    <source>
        <dbReference type="ARBA" id="ARBA00023163"/>
    </source>
</evidence>
<dbReference type="InterPro" id="IPR007627">
    <property type="entry name" value="RNA_pol_sigma70_r2"/>
</dbReference>
<dbReference type="InterPro" id="IPR014284">
    <property type="entry name" value="RNA_pol_sigma-70_dom"/>
</dbReference>
<dbReference type="InterPro" id="IPR046531">
    <property type="entry name" value="DUF6596"/>
</dbReference>
<dbReference type="OrthoDB" id="9780299at2"/>
<organism evidence="8 9">
    <name type="scientific">Amycolatopsis xylanica</name>
    <dbReference type="NCBI Taxonomy" id="589385"/>
    <lineage>
        <taxon>Bacteria</taxon>
        <taxon>Bacillati</taxon>
        <taxon>Actinomycetota</taxon>
        <taxon>Actinomycetes</taxon>
        <taxon>Pseudonocardiales</taxon>
        <taxon>Pseudonocardiaceae</taxon>
        <taxon>Amycolatopsis</taxon>
    </lineage>
</organism>
<evidence type="ECO:0000259" key="6">
    <source>
        <dbReference type="Pfam" id="PF08281"/>
    </source>
</evidence>
<dbReference type="GO" id="GO:0006352">
    <property type="term" value="P:DNA-templated transcription initiation"/>
    <property type="evidence" value="ECO:0007669"/>
    <property type="project" value="InterPro"/>
</dbReference>
<dbReference type="AlphaFoldDB" id="A0A1H3D9F0"/>
<dbReference type="PANTHER" id="PTHR47756:SF2">
    <property type="entry name" value="BLL6612 PROTEIN"/>
    <property type="match status" value="1"/>
</dbReference>
<dbReference type="GO" id="GO:0016987">
    <property type="term" value="F:sigma factor activity"/>
    <property type="evidence" value="ECO:0007669"/>
    <property type="project" value="UniProtKB-KW"/>
</dbReference>
<reference evidence="8 9" key="1">
    <citation type="submission" date="2016-10" db="EMBL/GenBank/DDBJ databases">
        <authorList>
            <person name="de Groot N.N."/>
        </authorList>
    </citation>
    <scope>NUCLEOTIDE SEQUENCE [LARGE SCALE GENOMIC DNA]</scope>
    <source>
        <strain evidence="8 9">CPCC 202699</strain>
    </source>
</reference>
<dbReference type="Pfam" id="PF20239">
    <property type="entry name" value="DUF6596"/>
    <property type="match status" value="1"/>
</dbReference>
<dbReference type="InterPro" id="IPR013249">
    <property type="entry name" value="RNA_pol_sigma70_r4_t2"/>
</dbReference>
<dbReference type="InterPro" id="IPR013325">
    <property type="entry name" value="RNA_pol_sigma_r2"/>
</dbReference>
<dbReference type="InterPro" id="IPR013324">
    <property type="entry name" value="RNA_pol_sigma_r3/r4-like"/>
</dbReference>
<feature type="domain" description="DUF6596" evidence="7">
    <location>
        <begin position="179"/>
        <end position="280"/>
    </location>
</feature>
<keyword evidence="9" id="KW-1185">Reference proteome</keyword>
<proteinExistence type="inferred from homology"/>
<accession>A0A1H3D9F0</accession>
<dbReference type="SUPFAM" id="SSF88946">
    <property type="entry name" value="Sigma2 domain of RNA polymerase sigma factors"/>
    <property type="match status" value="1"/>
</dbReference>
<evidence type="ECO:0000256" key="1">
    <source>
        <dbReference type="ARBA" id="ARBA00010641"/>
    </source>
</evidence>
<dbReference type="EMBL" id="FNON01000003">
    <property type="protein sequence ID" value="SDX63031.1"/>
    <property type="molecule type" value="Genomic_DNA"/>
</dbReference>
<evidence type="ECO:0000256" key="3">
    <source>
        <dbReference type="ARBA" id="ARBA00023082"/>
    </source>
</evidence>
<dbReference type="Gene3D" id="1.10.10.10">
    <property type="entry name" value="Winged helix-like DNA-binding domain superfamily/Winged helix DNA-binding domain"/>
    <property type="match status" value="1"/>
</dbReference>
<dbReference type="GO" id="GO:0003677">
    <property type="term" value="F:DNA binding"/>
    <property type="evidence" value="ECO:0007669"/>
    <property type="project" value="InterPro"/>
</dbReference>
<sequence>MTAVSDALTSAFQEEWGQLVATLIGWAGDWDLAEECAQEAFARALRTWPRDGVPDRPGAWLLTTARRLAIDRLRRATLGEAKLRQLAVTEEPFAADQDESGIGDERLRLIFTCCHPALAFEARVSLALRTLTGLSTAEVARAFGVPEATMAKRLARAKQKIRDAGIPYRIPPAHLLPHRTHAVLAVIYLVFNEGYVATSGADLLRPDLAHEAIRLAALVAELVPDDPEARGLHALTLLQHARAATRVSPDGALVPLEEQDRAQWDQSMIAAGLTELRHAARHENVGPYQLQAMIAACHAIAPTAADTDWARITLLYDALSAQVPSPTVALNRAIAVAMSSGPDAGLALLDDLGRRDHLLHAARADLLRRAGRSAPAAEAYRTALAHTSNEAERGYLRRRLGELEAGG</sequence>
<dbReference type="Pfam" id="PF04542">
    <property type="entry name" value="Sigma70_r2"/>
    <property type="match status" value="1"/>
</dbReference>
<dbReference type="PANTHER" id="PTHR47756">
    <property type="entry name" value="BLL6612 PROTEIN-RELATED"/>
    <property type="match status" value="1"/>
</dbReference>
<evidence type="ECO:0000259" key="5">
    <source>
        <dbReference type="Pfam" id="PF04542"/>
    </source>
</evidence>
<dbReference type="STRING" id="589385.SAMN05421504_103306"/>
<dbReference type="Pfam" id="PF08281">
    <property type="entry name" value="Sigma70_r4_2"/>
    <property type="match status" value="1"/>
</dbReference>
<dbReference type="SUPFAM" id="SSF88659">
    <property type="entry name" value="Sigma3 and sigma4 domains of RNA polymerase sigma factors"/>
    <property type="match status" value="1"/>
</dbReference>
<feature type="domain" description="RNA polymerase sigma-70 region 2" evidence="5">
    <location>
        <begin position="19"/>
        <end position="76"/>
    </location>
</feature>
<evidence type="ECO:0000259" key="7">
    <source>
        <dbReference type="Pfam" id="PF20239"/>
    </source>
</evidence>
<protein>
    <submittedName>
        <fullName evidence="8">RNA polymerase sigma-70 factor, ECF subfamily</fullName>
    </submittedName>
</protein>
<dbReference type="Proteomes" id="UP000199515">
    <property type="component" value="Unassembled WGS sequence"/>
</dbReference>
<dbReference type="NCBIfam" id="TIGR02937">
    <property type="entry name" value="sigma70-ECF"/>
    <property type="match status" value="1"/>
</dbReference>
<dbReference type="Gene3D" id="1.10.1740.10">
    <property type="match status" value="1"/>
</dbReference>
<keyword evidence="2" id="KW-0805">Transcription regulation</keyword>
<name>A0A1H3D9F0_9PSEU</name>
<keyword evidence="3" id="KW-0731">Sigma factor</keyword>